<dbReference type="VEuPathDB" id="FungiDB:ASPGLDRAFT_51483"/>
<keyword evidence="2" id="KW-1185">Reference proteome</keyword>
<dbReference type="EMBL" id="KV878910">
    <property type="protein sequence ID" value="OJJ80627.1"/>
    <property type="molecule type" value="Genomic_DNA"/>
</dbReference>
<sequence length="88" mass="10194">MEKGYGSICRVVWTGAGEGFELRKKDVFYTIWALSNHVNLVIDEGKEVSAEAQEKYQVFLDELQRTEHFPRYQKNHPETPLGKVYSSI</sequence>
<evidence type="ECO:0000313" key="2">
    <source>
        <dbReference type="Proteomes" id="UP000184300"/>
    </source>
</evidence>
<organism evidence="1 2">
    <name type="scientific">Aspergillus glaucus CBS 516.65</name>
    <dbReference type="NCBI Taxonomy" id="1160497"/>
    <lineage>
        <taxon>Eukaryota</taxon>
        <taxon>Fungi</taxon>
        <taxon>Dikarya</taxon>
        <taxon>Ascomycota</taxon>
        <taxon>Pezizomycotina</taxon>
        <taxon>Eurotiomycetes</taxon>
        <taxon>Eurotiomycetidae</taxon>
        <taxon>Eurotiales</taxon>
        <taxon>Aspergillaceae</taxon>
        <taxon>Aspergillus</taxon>
        <taxon>Aspergillus subgen. Aspergillus</taxon>
    </lineage>
</organism>
<name>A0A1L9V9L6_ASPGL</name>
<gene>
    <name evidence="1" type="ORF">ASPGLDRAFT_51483</name>
</gene>
<dbReference type="GeneID" id="34463804"/>
<proteinExistence type="predicted"/>
<dbReference type="RefSeq" id="XP_022397325.1">
    <property type="nucleotide sequence ID" value="XM_022547543.1"/>
</dbReference>
<dbReference type="AlphaFoldDB" id="A0A1L9V9L6"/>
<protein>
    <submittedName>
        <fullName evidence="1">Uncharacterized protein</fullName>
    </submittedName>
</protein>
<dbReference type="Proteomes" id="UP000184300">
    <property type="component" value="Unassembled WGS sequence"/>
</dbReference>
<reference evidence="2" key="1">
    <citation type="journal article" date="2017" name="Genome Biol.">
        <title>Comparative genomics reveals high biological diversity and specific adaptations in the industrially and medically important fungal genus Aspergillus.</title>
        <authorList>
            <person name="de Vries R.P."/>
            <person name="Riley R."/>
            <person name="Wiebenga A."/>
            <person name="Aguilar-Osorio G."/>
            <person name="Amillis S."/>
            <person name="Uchima C.A."/>
            <person name="Anderluh G."/>
            <person name="Asadollahi M."/>
            <person name="Askin M."/>
            <person name="Barry K."/>
            <person name="Battaglia E."/>
            <person name="Bayram O."/>
            <person name="Benocci T."/>
            <person name="Braus-Stromeyer S.A."/>
            <person name="Caldana C."/>
            <person name="Canovas D."/>
            <person name="Cerqueira G.C."/>
            <person name="Chen F."/>
            <person name="Chen W."/>
            <person name="Choi C."/>
            <person name="Clum A."/>
            <person name="Dos Santos R.A."/>
            <person name="Damasio A.R."/>
            <person name="Diallinas G."/>
            <person name="Emri T."/>
            <person name="Fekete E."/>
            <person name="Flipphi M."/>
            <person name="Freyberg S."/>
            <person name="Gallo A."/>
            <person name="Gournas C."/>
            <person name="Habgood R."/>
            <person name="Hainaut M."/>
            <person name="Harispe M.L."/>
            <person name="Henrissat B."/>
            <person name="Hilden K.S."/>
            <person name="Hope R."/>
            <person name="Hossain A."/>
            <person name="Karabika E."/>
            <person name="Karaffa L."/>
            <person name="Karanyi Z."/>
            <person name="Krasevec N."/>
            <person name="Kuo A."/>
            <person name="Kusch H."/>
            <person name="LaButti K."/>
            <person name="Lagendijk E.L."/>
            <person name="Lapidus A."/>
            <person name="Levasseur A."/>
            <person name="Lindquist E."/>
            <person name="Lipzen A."/>
            <person name="Logrieco A.F."/>
            <person name="MacCabe A."/>
            <person name="Maekelae M.R."/>
            <person name="Malavazi I."/>
            <person name="Melin P."/>
            <person name="Meyer V."/>
            <person name="Mielnichuk N."/>
            <person name="Miskei M."/>
            <person name="Molnar A.P."/>
            <person name="Mule G."/>
            <person name="Ngan C.Y."/>
            <person name="Orejas M."/>
            <person name="Orosz E."/>
            <person name="Ouedraogo J.P."/>
            <person name="Overkamp K.M."/>
            <person name="Park H.-S."/>
            <person name="Perrone G."/>
            <person name="Piumi F."/>
            <person name="Punt P.J."/>
            <person name="Ram A.F."/>
            <person name="Ramon A."/>
            <person name="Rauscher S."/>
            <person name="Record E."/>
            <person name="Riano-Pachon D.M."/>
            <person name="Robert V."/>
            <person name="Roehrig J."/>
            <person name="Ruller R."/>
            <person name="Salamov A."/>
            <person name="Salih N.S."/>
            <person name="Samson R.A."/>
            <person name="Sandor E."/>
            <person name="Sanguinetti M."/>
            <person name="Schuetze T."/>
            <person name="Sepcic K."/>
            <person name="Shelest E."/>
            <person name="Sherlock G."/>
            <person name="Sophianopoulou V."/>
            <person name="Squina F.M."/>
            <person name="Sun H."/>
            <person name="Susca A."/>
            <person name="Todd R.B."/>
            <person name="Tsang A."/>
            <person name="Unkles S.E."/>
            <person name="van de Wiele N."/>
            <person name="van Rossen-Uffink D."/>
            <person name="Oliveira J.V."/>
            <person name="Vesth T.C."/>
            <person name="Visser J."/>
            <person name="Yu J.-H."/>
            <person name="Zhou M."/>
            <person name="Andersen M.R."/>
            <person name="Archer D.B."/>
            <person name="Baker S.E."/>
            <person name="Benoit I."/>
            <person name="Brakhage A.A."/>
            <person name="Braus G.H."/>
            <person name="Fischer R."/>
            <person name="Frisvad J.C."/>
            <person name="Goldman G.H."/>
            <person name="Houbraken J."/>
            <person name="Oakley B."/>
            <person name="Pocsi I."/>
            <person name="Scazzocchio C."/>
            <person name="Seiboth B."/>
            <person name="vanKuyk P.A."/>
            <person name="Wortman J."/>
            <person name="Dyer P.S."/>
            <person name="Grigoriev I.V."/>
        </authorList>
    </citation>
    <scope>NUCLEOTIDE SEQUENCE [LARGE SCALE GENOMIC DNA]</scope>
    <source>
        <strain evidence="2">CBS 516.65</strain>
    </source>
</reference>
<accession>A0A1L9V9L6</accession>
<evidence type="ECO:0000313" key="1">
    <source>
        <dbReference type="EMBL" id="OJJ80627.1"/>
    </source>
</evidence>